<dbReference type="Pfam" id="PF13442">
    <property type="entry name" value="Cytochrome_CBB3"/>
    <property type="match status" value="1"/>
</dbReference>
<evidence type="ECO:0000256" key="4">
    <source>
        <dbReference type="PROSITE-ProRule" id="PRU00433"/>
    </source>
</evidence>
<keyword evidence="1 4" id="KW-0349">Heme</keyword>
<keyword evidence="2 4" id="KW-0479">Metal-binding</keyword>
<dbReference type="EMBL" id="QFPW01000006">
    <property type="protein sequence ID" value="PZQ49909.1"/>
    <property type="molecule type" value="Genomic_DNA"/>
</dbReference>
<dbReference type="AlphaFoldDB" id="A0A2W5NCE4"/>
<dbReference type="GO" id="GO:0046872">
    <property type="term" value="F:metal ion binding"/>
    <property type="evidence" value="ECO:0007669"/>
    <property type="project" value="UniProtKB-KW"/>
</dbReference>
<dbReference type="GO" id="GO:0020037">
    <property type="term" value="F:heme binding"/>
    <property type="evidence" value="ECO:0007669"/>
    <property type="project" value="InterPro"/>
</dbReference>
<accession>A0A2W5NCE4</accession>
<evidence type="ECO:0000256" key="3">
    <source>
        <dbReference type="ARBA" id="ARBA00023004"/>
    </source>
</evidence>
<evidence type="ECO:0000259" key="6">
    <source>
        <dbReference type="PROSITE" id="PS51007"/>
    </source>
</evidence>
<feature type="domain" description="Cytochrome c" evidence="6">
    <location>
        <begin position="17"/>
        <end position="111"/>
    </location>
</feature>
<dbReference type="InterPro" id="IPR009056">
    <property type="entry name" value="Cyt_c-like_dom"/>
</dbReference>
<name>A0A2W5NCE4_RHOSU</name>
<dbReference type="PANTHER" id="PTHR35008">
    <property type="entry name" value="BLL4482 PROTEIN-RELATED"/>
    <property type="match status" value="1"/>
</dbReference>
<dbReference type="Gene3D" id="1.10.760.10">
    <property type="entry name" value="Cytochrome c-like domain"/>
    <property type="match status" value="1"/>
</dbReference>
<gene>
    <name evidence="7" type="ORF">DI556_10680</name>
</gene>
<sequence>MNKGSLVAVAMAALPGAALADGASIFADTCAACHGEAGVGNPGLAPPLDLADFWAGLGDKAPAYVAGVISSGLTGRINAAGIDYIGLAMPAQAHLSDAEAAEVATYVLATLGGLSGATVSTEMMTADRAAPPSHADLRAMRKGG</sequence>
<dbReference type="InterPro" id="IPR036909">
    <property type="entry name" value="Cyt_c-like_dom_sf"/>
</dbReference>
<evidence type="ECO:0000313" key="7">
    <source>
        <dbReference type="EMBL" id="PZQ49909.1"/>
    </source>
</evidence>
<reference evidence="7 8" key="1">
    <citation type="submission" date="2017-08" db="EMBL/GenBank/DDBJ databases">
        <title>Infants hospitalized years apart are colonized by the same room-sourced microbial strains.</title>
        <authorList>
            <person name="Brooks B."/>
            <person name="Olm M.R."/>
            <person name="Firek B.A."/>
            <person name="Baker R."/>
            <person name="Thomas B.C."/>
            <person name="Morowitz M.J."/>
            <person name="Banfield J.F."/>
        </authorList>
    </citation>
    <scope>NUCLEOTIDE SEQUENCE [LARGE SCALE GENOMIC DNA]</scope>
    <source>
        <strain evidence="7">S2_005_002_R2_34</strain>
    </source>
</reference>
<dbReference type="GO" id="GO:0009055">
    <property type="term" value="F:electron transfer activity"/>
    <property type="evidence" value="ECO:0007669"/>
    <property type="project" value="InterPro"/>
</dbReference>
<keyword evidence="5" id="KW-0732">Signal</keyword>
<dbReference type="SUPFAM" id="SSF46626">
    <property type="entry name" value="Cytochrome c"/>
    <property type="match status" value="1"/>
</dbReference>
<dbReference type="Proteomes" id="UP000249185">
    <property type="component" value="Unassembled WGS sequence"/>
</dbReference>
<keyword evidence="3 4" id="KW-0408">Iron</keyword>
<proteinExistence type="predicted"/>
<feature type="signal peptide" evidence="5">
    <location>
        <begin position="1"/>
        <end position="20"/>
    </location>
</feature>
<evidence type="ECO:0000313" key="8">
    <source>
        <dbReference type="Proteomes" id="UP000249185"/>
    </source>
</evidence>
<dbReference type="InterPro" id="IPR051459">
    <property type="entry name" value="Cytochrome_c-type_DH"/>
</dbReference>
<evidence type="ECO:0000256" key="1">
    <source>
        <dbReference type="ARBA" id="ARBA00022617"/>
    </source>
</evidence>
<dbReference type="PROSITE" id="PS51007">
    <property type="entry name" value="CYTC"/>
    <property type="match status" value="1"/>
</dbReference>
<organism evidence="7 8">
    <name type="scientific">Rhodovulum sulfidophilum</name>
    <name type="common">Rhodobacter sulfidophilus</name>
    <dbReference type="NCBI Taxonomy" id="35806"/>
    <lineage>
        <taxon>Bacteria</taxon>
        <taxon>Pseudomonadati</taxon>
        <taxon>Pseudomonadota</taxon>
        <taxon>Alphaproteobacteria</taxon>
        <taxon>Rhodobacterales</taxon>
        <taxon>Paracoccaceae</taxon>
        <taxon>Rhodovulum</taxon>
    </lineage>
</organism>
<evidence type="ECO:0000256" key="5">
    <source>
        <dbReference type="SAM" id="SignalP"/>
    </source>
</evidence>
<dbReference type="PANTHER" id="PTHR35008:SF8">
    <property type="entry name" value="ALCOHOL DEHYDROGENASE CYTOCHROME C SUBUNIT"/>
    <property type="match status" value="1"/>
</dbReference>
<evidence type="ECO:0000256" key="2">
    <source>
        <dbReference type="ARBA" id="ARBA00022723"/>
    </source>
</evidence>
<comment type="caution">
    <text evidence="7">The sequence shown here is derived from an EMBL/GenBank/DDBJ whole genome shotgun (WGS) entry which is preliminary data.</text>
</comment>
<protein>
    <recommendedName>
        <fullName evidence="6">Cytochrome c domain-containing protein</fullName>
    </recommendedName>
</protein>
<feature type="chain" id="PRO_5016143208" description="Cytochrome c domain-containing protein" evidence="5">
    <location>
        <begin position="21"/>
        <end position="144"/>
    </location>
</feature>